<evidence type="ECO:0008006" key="6">
    <source>
        <dbReference type="Google" id="ProtNLM"/>
    </source>
</evidence>
<dbReference type="Proteomes" id="UP001229313">
    <property type="component" value="Chromosome"/>
</dbReference>
<dbReference type="PANTHER" id="PTHR34982">
    <property type="entry name" value="YOP PROTEINS TRANSLOCATION PROTEIN L"/>
    <property type="match status" value="1"/>
</dbReference>
<gene>
    <name evidence="4" type="ORF">RDV84_10020</name>
</gene>
<keyword evidence="2" id="KW-0653">Protein transport</keyword>
<reference evidence="4 5" key="1">
    <citation type="submission" date="2023-08" db="EMBL/GenBank/DDBJ databases">
        <title>The whole genome sequence of Lysobacter yananisis.</title>
        <authorList>
            <person name="Sun H."/>
        </authorList>
    </citation>
    <scope>NUCLEOTIDE SEQUENCE [LARGE SCALE GENOMIC DNA]</scope>
    <source>
        <strain evidence="4 5">SNNU513</strain>
    </source>
</reference>
<proteinExistence type="predicted"/>
<feature type="region of interest" description="Disordered" evidence="3">
    <location>
        <begin position="78"/>
        <end position="97"/>
    </location>
</feature>
<sequence length="249" mass="26103">MSGPPVNGPPLNGPPVNGVIKAGTVAVSGERRSTVRYPTPASAAVAAPDAQALRIAELEHALTAAQAQLASQAKAAESREKQAFERGRVQGAEAGQAAAQQRYDERVQALTEAVTGAQQRFETQLADVARDWSLQLAQAALARIVGDGSLHAELVARTLAHHLSALSHDSVLAVEVSAQDFPDADFPDQPALRAALSRHGALPPCRIDADPARAAGSCVVRLKLGRLDLGLASQRERLDAAFAQLREGD</sequence>
<dbReference type="InterPro" id="IPR051472">
    <property type="entry name" value="T3SS_Stator/FliH"/>
</dbReference>
<feature type="compositionally biased region" description="Basic and acidic residues" evidence="3">
    <location>
        <begin position="78"/>
        <end position="88"/>
    </location>
</feature>
<protein>
    <recommendedName>
        <fullName evidence="6">Flagellar assembly protein FliH/Type III secretion system HrpE domain-containing protein</fullName>
    </recommendedName>
</protein>
<accession>A0ABY9PG08</accession>
<dbReference type="EMBL" id="CP133568">
    <property type="protein sequence ID" value="WMT05156.1"/>
    <property type="molecule type" value="Genomic_DNA"/>
</dbReference>
<evidence type="ECO:0000256" key="1">
    <source>
        <dbReference type="ARBA" id="ARBA00022448"/>
    </source>
</evidence>
<name>A0ABY9PG08_9GAMM</name>
<evidence type="ECO:0000313" key="4">
    <source>
        <dbReference type="EMBL" id="WMT05156.1"/>
    </source>
</evidence>
<evidence type="ECO:0000256" key="3">
    <source>
        <dbReference type="SAM" id="MobiDB-lite"/>
    </source>
</evidence>
<dbReference type="RefSeq" id="WP_309153302.1">
    <property type="nucleotide sequence ID" value="NZ_CP133568.1"/>
</dbReference>
<dbReference type="PANTHER" id="PTHR34982:SF1">
    <property type="entry name" value="FLAGELLAR ASSEMBLY PROTEIN FLIH"/>
    <property type="match status" value="1"/>
</dbReference>
<evidence type="ECO:0000313" key="5">
    <source>
        <dbReference type="Proteomes" id="UP001229313"/>
    </source>
</evidence>
<organism evidence="4 5">
    <name type="scientific">Lysobacter yananisis</name>
    <dbReference type="NCBI Taxonomy" id="1003114"/>
    <lineage>
        <taxon>Bacteria</taxon>
        <taxon>Pseudomonadati</taxon>
        <taxon>Pseudomonadota</taxon>
        <taxon>Gammaproteobacteria</taxon>
        <taxon>Lysobacterales</taxon>
        <taxon>Lysobacteraceae</taxon>
        <taxon>Lysobacter</taxon>
    </lineage>
</organism>
<keyword evidence="5" id="KW-1185">Reference proteome</keyword>
<keyword evidence="1" id="KW-0813">Transport</keyword>
<evidence type="ECO:0000256" key="2">
    <source>
        <dbReference type="ARBA" id="ARBA00022927"/>
    </source>
</evidence>